<feature type="transmembrane region" description="Helical" evidence="8">
    <location>
        <begin position="247"/>
        <end position="265"/>
    </location>
</feature>
<keyword evidence="6 8" id="KW-0472">Membrane</keyword>
<comment type="subcellular location">
    <subcellularLocation>
        <location evidence="1">Cell membrane</location>
        <topology evidence="1">Multi-pass membrane protein</topology>
    </subcellularLocation>
</comment>
<evidence type="ECO:0000256" key="2">
    <source>
        <dbReference type="ARBA" id="ARBA00007977"/>
    </source>
</evidence>
<feature type="transmembrane region" description="Helical" evidence="8">
    <location>
        <begin position="123"/>
        <end position="141"/>
    </location>
</feature>
<feature type="transmembrane region" description="Helical" evidence="8">
    <location>
        <begin position="311"/>
        <end position="334"/>
    </location>
</feature>
<name>N0E2X3_9MICO</name>
<sequence length="369" mass="36751">MPAPAPTTDASGGATAPISPTAPDAVTPAGRGPKLPTRLAWVPGVALSFAVALAALALHRAVPMVNAVLVCIILGALAGNLIRIPATFAPGLAMSARRVLRIGIVILGLQLSLTQIAALGPGMLIVVVAVVGGGILGTLAIGRLLRVPMAQRLLIATGFSICGAAAVAAVEGTIDREDEDVAASIALVVLFGTLMIPLIPLLVGLLSMDIHSGGLLAGAATHEVAQVVAIGSLLGPDAVGAAVVVKLARVALLAPVVVTVGWAVARGRARVADQGGSATRATKKPPIIPLFLVGFLAASVIATVFSPSAGVLHLASSVQSLCLGAAMFALGISVRVSILRNLGPRPLVLGFLSTLLVLVIALTGIALVA</sequence>
<evidence type="ECO:0000256" key="1">
    <source>
        <dbReference type="ARBA" id="ARBA00004651"/>
    </source>
</evidence>
<dbReference type="STRING" id="1193181.BN10_140036"/>
<evidence type="ECO:0000256" key="6">
    <source>
        <dbReference type="ARBA" id="ARBA00023136"/>
    </source>
</evidence>
<dbReference type="AlphaFoldDB" id="N0E2X3"/>
<gene>
    <name evidence="9" type="ORF">BN10_140036</name>
</gene>
<feature type="transmembrane region" description="Helical" evidence="8">
    <location>
        <begin position="98"/>
        <end position="117"/>
    </location>
</feature>
<dbReference type="Proteomes" id="UP000013167">
    <property type="component" value="Unassembled WGS sequence"/>
</dbReference>
<feature type="transmembrane region" description="Helical" evidence="8">
    <location>
        <begin position="346"/>
        <end position="368"/>
    </location>
</feature>
<feature type="transmembrane region" description="Helical" evidence="8">
    <location>
        <begin position="153"/>
        <end position="170"/>
    </location>
</feature>
<dbReference type="PANTHER" id="PTHR30106">
    <property type="entry name" value="INNER MEMBRANE PROTEIN YEIH-RELATED"/>
    <property type="match status" value="1"/>
</dbReference>
<evidence type="ECO:0000313" key="10">
    <source>
        <dbReference type="Proteomes" id="UP000013167"/>
    </source>
</evidence>
<dbReference type="eggNOG" id="COG2855">
    <property type="taxonomic scope" value="Bacteria"/>
</dbReference>
<accession>N0E2X3</accession>
<evidence type="ECO:0000256" key="8">
    <source>
        <dbReference type="SAM" id="Phobius"/>
    </source>
</evidence>
<evidence type="ECO:0000256" key="7">
    <source>
        <dbReference type="SAM" id="MobiDB-lite"/>
    </source>
</evidence>
<feature type="transmembrane region" description="Helical" evidence="8">
    <location>
        <begin position="286"/>
        <end position="305"/>
    </location>
</feature>
<organism evidence="9 10">
    <name type="scientific">Phycicoccus elongatus Lp2</name>
    <dbReference type="NCBI Taxonomy" id="1193181"/>
    <lineage>
        <taxon>Bacteria</taxon>
        <taxon>Bacillati</taxon>
        <taxon>Actinomycetota</taxon>
        <taxon>Actinomycetes</taxon>
        <taxon>Micrococcales</taxon>
        <taxon>Intrasporangiaceae</taxon>
        <taxon>Phycicoccus</taxon>
    </lineage>
</organism>
<keyword evidence="4 8" id="KW-0812">Transmembrane</keyword>
<comment type="caution">
    <text evidence="9">The sequence shown here is derived from an EMBL/GenBank/DDBJ whole genome shotgun (WGS) entry which is preliminary data.</text>
</comment>
<dbReference type="PANTHER" id="PTHR30106:SF2">
    <property type="entry name" value="UPF0324 INNER MEMBRANE PROTEIN YEIH"/>
    <property type="match status" value="1"/>
</dbReference>
<comment type="similarity">
    <text evidence="2">Belongs to the UPF0324 family.</text>
</comment>
<dbReference type="InterPro" id="IPR018383">
    <property type="entry name" value="UPF0324_pro"/>
</dbReference>
<dbReference type="Pfam" id="PF03601">
    <property type="entry name" value="Cons_hypoth698"/>
    <property type="match status" value="1"/>
</dbReference>
<feature type="transmembrane region" description="Helical" evidence="8">
    <location>
        <begin position="39"/>
        <end position="58"/>
    </location>
</feature>
<proteinExistence type="inferred from homology"/>
<dbReference type="HOGENOM" id="CLU_033541_1_1_11"/>
<keyword evidence="10" id="KW-1185">Reference proteome</keyword>
<feature type="transmembrane region" description="Helical" evidence="8">
    <location>
        <begin position="182"/>
        <end position="203"/>
    </location>
</feature>
<keyword evidence="5 8" id="KW-1133">Transmembrane helix</keyword>
<dbReference type="EMBL" id="CAIZ01000046">
    <property type="protein sequence ID" value="CCH69224.1"/>
    <property type="molecule type" value="Genomic_DNA"/>
</dbReference>
<evidence type="ECO:0000256" key="3">
    <source>
        <dbReference type="ARBA" id="ARBA00022475"/>
    </source>
</evidence>
<evidence type="ECO:0008006" key="11">
    <source>
        <dbReference type="Google" id="ProtNLM"/>
    </source>
</evidence>
<protein>
    <recommendedName>
        <fullName evidence="11">Sulfate exporter family transporter</fullName>
    </recommendedName>
</protein>
<feature type="transmembrane region" description="Helical" evidence="8">
    <location>
        <begin position="64"/>
        <end position="86"/>
    </location>
</feature>
<keyword evidence="3" id="KW-1003">Cell membrane</keyword>
<evidence type="ECO:0000256" key="5">
    <source>
        <dbReference type="ARBA" id="ARBA00022989"/>
    </source>
</evidence>
<dbReference type="GO" id="GO:0005886">
    <property type="term" value="C:plasma membrane"/>
    <property type="evidence" value="ECO:0007669"/>
    <property type="project" value="UniProtKB-SubCell"/>
</dbReference>
<reference evidence="9 10" key="1">
    <citation type="journal article" date="2013" name="ISME J.">
        <title>A metabolic model for members of the genus Tetrasphaera involved in enhanced biological phosphorus removal.</title>
        <authorList>
            <person name="Kristiansen R."/>
            <person name="Nguyen H.T.T."/>
            <person name="Saunders A.M."/>
            <person name="Nielsen J.L."/>
            <person name="Wimmer R."/>
            <person name="Le V.Q."/>
            <person name="McIlroy S.J."/>
            <person name="Petrovski S."/>
            <person name="Seviour R.J."/>
            <person name="Calteau A."/>
            <person name="Nielsen K.L."/>
            <person name="Nielsen P.H."/>
        </authorList>
    </citation>
    <scope>NUCLEOTIDE SEQUENCE [LARGE SCALE GENOMIC DNA]</scope>
    <source>
        <strain evidence="9 10">Lp2</strain>
    </source>
</reference>
<evidence type="ECO:0000313" key="9">
    <source>
        <dbReference type="EMBL" id="CCH69224.1"/>
    </source>
</evidence>
<feature type="transmembrane region" description="Helical" evidence="8">
    <location>
        <begin position="215"/>
        <end position="235"/>
    </location>
</feature>
<evidence type="ECO:0000256" key="4">
    <source>
        <dbReference type="ARBA" id="ARBA00022692"/>
    </source>
</evidence>
<feature type="region of interest" description="Disordered" evidence="7">
    <location>
        <begin position="1"/>
        <end position="30"/>
    </location>
</feature>